<dbReference type="InterPro" id="IPR021858">
    <property type="entry name" value="Fun_TF"/>
</dbReference>
<dbReference type="Proteomes" id="UP000700596">
    <property type="component" value="Unassembled WGS sequence"/>
</dbReference>
<comment type="caution">
    <text evidence="2">The sequence shown here is derived from an EMBL/GenBank/DDBJ whole genome shotgun (WGS) entry which is preliminary data.</text>
</comment>
<evidence type="ECO:0000256" key="1">
    <source>
        <dbReference type="SAM" id="MobiDB-lite"/>
    </source>
</evidence>
<accession>A0A9P9E156</accession>
<sequence>MEREYEFFVTTDEPHQPDGPERGRIRRLVMRNFFESKWSDPTNNSSENSSASTVQAKKNLKSRFRLPKPGQDVEPKKSKAKTTSARRNSREEAEKREKRPKISRTQSGTSDPYDASSKSRTSSGRGSPINIAEGGVTDAGTSHQKPRLLLKINPNAHRFDPFDVLPVQGSPQLDMLFKLYKSGSRVNSIAINAGNTWWTFVSNDAGLLHATLATWALYGMLVRGLSDLRVEKLRHKNEAIKEINTKIGIPGSSISDELVGTVLTLASFENLLGAYDAAQLHIAALKRMVNARGGLFAFAHNDGLVRGIIWVDFHTAAAFHTTPIFPQIHLDPDTPPLPDPLLEEAAFTSPTSLLQLPLAAIDAFNIFYRLHRLALAISSPWIKKVSRLTLSNLLYECEYTILSVPDYTRSYLDFDRGSRGADEDEETFEERRTQANAASIIEAILAAAQIFLFAGLRDIPLKAKIFSILLERLRGALDRPSTSPSCKFPIWEIFHGIRNEKVLLWTLVVGASVSTSWGGREWWIERLEFVLRQLGINSKKVLEVELRRVAWTDEFFGNEVLGGLWRDLGIGTGNAVCLAQTEIFIEKAREGESGKEENTIDPRLLDTKVVGEGLGELSGSVGTAGTGVLYDEDTGRWMVRGWYI</sequence>
<dbReference type="OrthoDB" id="4158087at2759"/>
<evidence type="ECO:0000313" key="2">
    <source>
        <dbReference type="EMBL" id="KAH7128111.1"/>
    </source>
</evidence>
<evidence type="ECO:0008006" key="4">
    <source>
        <dbReference type="Google" id="ProtNLM"/>
    </source>
</evidence>
<dbReference type="PANTHER" id="PTHR37540">
    <property type="entry name" value="TRANSCRIPTION FACTOR (ACR-2), PUTATIVE-RELATED-RELATED"/>
    <property type="match status" value="1"/>
</dbReference>
<feature type="region of interest" description="Disordered" evidence="1">
    <location>
        <begin position="1"/>
        <end position="143"/>
    </location>
</feature>
<keyword evidence="3" id="KW-1185">Reference proteome</keyword>
<feature type="compositionally biased region" description="Basic and acidic residues" evidence="1">
    <location>
        <begin position="88"/>
        <end position="97"/>
    </location>
</feature>
<dbReference type="Pfam" id="PF11951">
    <property type="entry name" value="Fungal_trans_2"/>
    <property type="match status" value="1"/>
</dbReference>
<protein>
    <recommendedName>
        <fullName evidence="4">Tachykinin family protein</fullName>
    </recommendedName>
</protein>
<proteinExistence type="predicted"/>
<dbReference type="PANTHER" id="PTHR37540:SF5">
    <property type="entry name" value="TRANSCRIPTION FACTOR DOMAIN-CONTAINING PROTEIN"/>
    <property type="match status" value="1"/>
</dbReference>
<name>A0A9P9E156_9PLEO</name>
<organism evidence="2 3">
    <name type="scientific">Dendryphion nanum</name>
    <dbReference type="NCBI Taxonomy" id="256645"/>
    <lineage>
        <taxon>Eukaryota</taxon>
        <taxon>Fungi</taxon>
        <taxon>Dikarya</taxon>
        <taxon>Ascomycota</taxon>
        <taxon>Pezizomycotina</taxon>
        <taxon>Dothideomycetes</taxon>
        <taxon>Pleosporomycetidae</taxon>
        <taxon>Pleosporales</taxon>
        <taxon>Torulaceae</taxon>
        <taxon>Dendryphion</taxon>
    </lineage>
</organism>
<feature type="compositionally biased region" description="Basic and acidic residues" evidence="1">
    <location>
        <begin position="1"/>
        <end position="23"/>
    </location>
</feature>
<gene>
    <name evidence="2" type="ORF">B0J11DRAFT_431349</name>
</gene>
<dbReference type="EMBL" id="JAGMWT010000005">
    <property type="protein sequence ID" value="KAH7128111.1"/>
    <property type="molecule type" value="Genomic_DNA"/>
</dbReference>
<evidence type="ECO:0000313" key="3">
    <source>
        <dbReference type="Proteomes" id="UP000700596"/>
    </source>
</evidence>
<reference evidence="2" key="1">
    <citation type="journal article" date="2021" name="Nat. Commun.">
        <title>Genetic determinants of endophytism in the Arabidopsis root mycobiome.</title>
        <authorList>
            <person name="Mesny F."/>
            <person name="Miyauchi S."/>
            <person name="Thiergart T."/>
            <person name="Pickel B."/>
            <person name="Atanasova L."/>
            <person name="Karlsson M."/>
            <person name="Huettel B."/>
            <person name="Barry K.W."/>
            <person name="Haridas S."/>
            <person name="Chen C."/>
            <person name="Bauer D."/>
            <person name="Andreopoulos W."/>
            <person name="Pangilinan J."/>
            <person name="LaButti K."/>
            <person name="Riley R."/>
            <person name="Lipzen A."/>
            <person name="Clum A."/>
            <person name="Drula E."/>
            <person name="Henrissat B."/>
            <person name="Kohler A."/>
            <person name="Grigoriev I.V."/>
            <person name="Martin F.M."/>
            <person name="Hacquard S."/>
        </authorList>
    </citation>
    <scope>NUCLEOTIDE SEQUENCE</scope>
    <source>
        <strain evidence="2">MPI-CAGE-CH-0243</strain>
    </source>
</reference>
<feature type="compositionally biased region" description="Low complexity" evidence="1">
    <location>
        <begin position="43"/>
        <end position="52"/>
    </location>
</feature>
<dbReference type="AlphaFoldDB" id="A0A9P9E156"/>
<feature type="compositionally biased region" description="Low complexity" evidence="1">
    <location>
        <begin position="116"/>
        <end position="127"/>
    </location>
</feature>